<dbReference type="InterPro" id="IPR044809">
    <property type="entry name" value="AUF1-like"/>
</dbReference>
<organism evidence="1 2">
    <name type="scientific">Eruca vesicaria subsp. sativa</name>
    <name type="common">Garden rocket</name>
    <name type="synonym">Eruca sativa</name>
    <dbReference type="NCBI Taxonomy" id="29727"/>
    <lineage>
        <taxon>Eukaryota</taxon>
        <taxon>Viridiplantae</taxon>
        <taxon>Streptophyta</taxon>
        <taxon>Embryophyta</taxon>
        <taxon>Tracheophyta</taxon>
        <taxon>Spermatophyta</taxon>
        <taxon>Magnoliopsida</taxon>
        <taxon>eudicotyledons</taxon>
        <taxon>Gunneridae</taxon>
        <taxon>Pentapetalae</taxon>
        <taxon>rosids</taxon>
        <taxon>malvids</taxon>
        <taxon>Brassicales</taxon>
        <taxon>Brassicaceae</taxon>
        <taxon>Brassiceae</taxon>
        <taxon>Eruca</taxon>
    </lineage>
</organism>
<dbReference type="EMBL" id="CAKOAT010066266">
    <property type="protein sequence ID" value="CAH8306697.1"/>
    <property type="molecule type" value="Genomic_DNA"/>
</dbReference>
<dbReference type="Proteomes" id="UP001642260">
    <property type="component" value="Unassembled WGS sequence"/>
</dbReference>
<protein>
    <recommendedName>
        <fullName evidence="3">F-box protein</fullName>
    </recommendedName>
</protein>
<sequence>MDVFNGLPNAIIVDILNKFPLKAIQLTRPHPPTRACHHHQVTTWFSCRQHIFISLLDSSHGYQSRFSRPITFKNLSPSILSKTLSLFDRIKKLEVVLPGNDASLGLEKGAAVKWRAECGKTLETDAELETELKTRMDWTISALMAMSTRHFLMSEVLKEHEEMESLVIHDKEGEGTVVMGLEGLREF</sequence>
<accession>A0ABC8IZC0</accession>
<keyword evidence="2" id="KW-1185">Reference proteome</keyword>
<evidence type="ECO:0000313" key="1">
    <source>
        <dbReference type="EMBL" id="CAH8306697.1"/>
    </source>
</evidence>
<comment type="caution">
    <text evidence="1">The sequence shown here is derived from an EMBL/GenBank/DDBJ whole genome shotgun (WGS) entry which is preliminary data.</text>
</comment>
<gene>
    <name evidence="1" type="ORF">ERUC_LOCUS4703</name>
</gene>
<dbReference type="PANTHER" id="PTHR31215">
    <property type="entry name" value="OS05G0510400 PROTEIN-RELATED"/>
    <property type="match status" value="1"/>
</dbReference>
<reference evidence="1 2" key="1">
    <citation type="submission" date="2022-03" db="EMBL/GenBank/DDBJ databases">
        <authorList>
            <person name="Macdonald S."/>
            <person name="Ahmed S."/>
            <person name="Newling K."/>
        </authorList>
    </citation>
    <scope>NUCLEOTIDE SEQUENCE [LARGE SCALE GENOMIC DNA]</scope>
</reference>
<proteinExistence type="predicted"/>
<evidence type="ECO:0000313" key="2">
    <source>
        <dbReference type="Proteomes" id="UP001642260"/>
    </source>
</evidence>
<name>A0ABC8IZC0_ERUVS</name>
<evidence type="ECO:0008006" key="3">
    <source>
        <dbReference type="Google" id="ProtNLM"/>
    </source>
</evidence>
<dbReference type="AlphaFoldDB" id="A0ABC8IZC0"/>